<dbReference type="AlphaFoldDB" id="A0A8A4ZLI9"/>
<protein>
    <submittedName>
        <fullName evidence="2">Uncharacterized protein</fullName>
    </submittedName>
</protein>
<evidence type="ECO:0000256" key="1">
    <source>
        <dbReference type="SAM" id="Coils"/>
    </source>
</evidence>
<accession>A0A8A4ZLI9</accession>
<dbReference type="Proteomes" id="UP000663937">
    <property type="component" value="Chromosome"/>
</dbReference>
<sequence>MLTIALVLALALAGYLLATTLRYEERAAWTEDQARQIGAELATTRTELEGTTAELEAVRVQLDTAQARITELADEKAQVGDDRETQRQLADYQQRISEAAGTVASALERCVQGQDTLIGYLNNPTAYDPAQLVQFGTDVDGLCASATTANQTLQDELAR</sequence>
<gene>
    <name evidence="2" type="ORF">J4E96_06910</name>
</gene>
<reference evidence="2" key="1">
    <citation type="submission" date="2021-03" db="EMBL/GenBank/DDBJ databases">
        <title>Pengzhenrongella sicca gen. nov., sp. nov., a new member of suborder Micrococcineae isolated from High-Arctic tundra soil.</title>
        <authorList>
            <person name="Peng F."/>
        </authorList>
    </citation>
    <scope>NUCLEOTIDE SEQUENCE</scope>
    <source>
        <strain evidence="2">LRZ-2</strain>
    </source>
</reference>
<proteinExistence type="predicted"/>
<evidence type="ECO:0000313" key="2">
    <source>
        <dbReference type="EMBL" id="QTE31376.1"/>
    </source>
</evidence>
<dbReference type="KEGG" id="psic:J4E96_06910"/>
<feature type="coiled-coil region" evidence="1">
    <location>
        <begin position="48"/>
        <end position="82"/>
    </location>
</feature>
<keyword evidence="1" id="KW-0175">Coiled coil</keyword>
<keyword evidence="3" id="KW-1185">Reference proteome</keyword>
<evidence type="ECO:0000313" key="3">
    <source>
        <dbReference type="Proteomes" id="UP000663937"/>
    </source>
</evidence>
<organism evidence="2 3">
    <name type="scientific">Pengzhenrongella sicca</name>
    <dbReference type="NCBI Taxonomy" id="2819238"/>
    <lineage>
        <taxon>Bacteria</taxon>
        <taxon>Bacillati</taxon>
        <taxon>Actinomycetota</taxon>
        <taxon>Actinomycetes</taxon>
        <taxon>Micrococcales</taxon>
        <taxon>Pengzhenrongella</taxon>
    </lineage>
</organism>
<dbReference type="EMBL" id="CP071868">
    <property type="protein sequence ID" value="QTE31376.1"/>
    <property type="molecule type" value="Genomic_DNA"/>
</dbReference>
<name>A0A8A4ZLI9_9MICO</name>